<keyword evidence="2" id="KW-1185">Reference proteome</keyword>
<accession>A0ABR9J347</accession>
<dbReference type="EMBL" id="JADBEE010000001">
    <property type="protein sequence ID" value="MBE1513424.1"/>
    <property type="molecule type" value="Genomic_DNA"/>
</dbReference>
<name>A0ABR9J347_9MICC</name>
<evidence type="ECO:0000313" key="2">
    <source>
        <dbReference type="Proteomes" id="UP000636579"/>
    </source>
</evidence>
<reference evidence="1 2" key="1">
    <citation type="submission" date="2020-10" db="EMBL/GenBank/DDBJ databases">
        <title>Sequencing the genomes of 1000 actinobacteria strains.</title>
        <authorList>
            <person name="Klenk H.-P."/>
        </authorList>
    </citation>
    <scope>NUCLEOTIDE SEQUENCE [LARGE SCALE GENOMIC DNA]</scope>
    <source>
        <strain evidence="1 2">DSM 15474</strain>
    </source>
</reference>
<dbReference type="Proteomes" id="UP000636579">
    <property type="component" value="Unassembled WGS sequence"/>
</dbReference>
<proteinExistence type="predicted"/>
<gene>
    <name evidence="1" type="ORF">H4W26_000179</name>
</gene>
<organism evidence="1 2">
    <name type="scientific">Nesterenkonia halotolerans</name>
    <dbReference type="NCBI Taxonomy" id="225325"/>
    <lineage>
        <taxon>Bacteria</taxon>
        <taxon>Bacillati</taxon>
        <taxon>Actinomycetota</taxon>
        <taxon>Actinomycetes</taxon>
        <taxon>Micrococcales</taxon>
        <taxon>Micrococcaceae</taxon>
        <taxon>Nesterenkonia</taxon>
    </lineage>
</organism>
<protein>
    <submittedName>
        <fullName evidence="1">Uncharacterized protein</fullName>
    </submittedName>
</protein>
<dbReference type="InterPro" id="IPR043733">
    <property type="entry name" value="DUF5677"/>
</dbReference>
<evidence type="ECO:0000313" key="1">
    <source>
        <dbReference type="EMBL" id="MBE1513424.1"/>
    </source>
</evidence>
<dbReference type="RefSeq" id="WP_192590319.1">
    <property type="nucleotide sequence ID" value="NZ_JADBEE010000001.1"/>
</dbReference>
<comment type="caution">
    <text evidence="1">The sequence shown here is derived from an EMBL/GenBank/DDBJ whole genome shotgun (WGS) entry which is preliminary data.</text>
</comment>
<sequence length="364" mass="39921">MDTAVNDAFAKVLEEHAARDPEGFSARWEKLTADGTVESLINDASRDTASRVYVALRRATPRLVDGLRGDRQRLEGLMDEVWGPADSAFEASNYLGYELGQDIAGSTREHGPKMKALLGAHGRALRTAGEIRHLAMSGFHAGAVARWRTLHELAVLIQVLGSAGPEVSRRYLDYARVENLQDMENYQLHAEALGRKPFDAEEMERAKRLVAEVVERSDKTMLKPNGWAFPLFPEKKSVTFRDLELLVGLEHLRPFYKLGNNHIHAGPRAGELNLNEGTPSGTSSITVGPTVFGDIAETCHGAMISVHQATAGLVNAYFADNPGSGLDLLVGLMAQARFVEDGGKLWGEAAERARGRGWFTHRPD</sequence>
<dbReference type="Pfam" id="PF18928">
    <property type="entry name" value="DUF5677"/>
    <property type="match status" value="1"/>
</dbReference>